<reference evidence="2" key="1">
    <citation type="submission" date="2016-05" db="EMBL/GenBank/DDBJ databases">
        <authorList>
            <person name="Lavstsen T."/>
            <person name="Jespersen J.S."/>
        </authorList>
    </citation>
    <scope>NUCLEOTIDE SEQUENCE</scope>
    <source>
        <tissue evidence="2">Brain</tissue>
    </source>
</reference>
<feature type="non-terminal residue" evidence="2">
    <location>
        <position position="1"/>
    </location>
</feature>
<evidence type="ECO:0000256" key="1">
    <source>
        <dbReference type="SAM" id="MobiDB-lite"/>
    </source>
</evidence>
<reference evidence="2" key="2">
    <citation type="submission" date="2016-06" db="EMBL/GenBank/DDBJ databases">
        <title>The genome of a short-lived fish provides insights into sex chromosome evolution and the genetic control of aging.</title>
        <authorList>
            <person name="Reichwald K."/>
            <person name="Felder M."/>
            <person name="Petzold A."/>
            <person name="Koch P."/>
            <person name="Groth M."/>
            <person name="Platzer M."/>
        </authorList>
    </citation>
    <scope>NUCLEOTIDE SEQUENCE</scope>
    <source>
        <tissue evidence="2">Brain</tissue>
    </source>
</reference>
<feature type="compositionally biased region" description="Polar residues" evidence="1">
    <location>
        <begin position="1"/>
        <end position="19"/>
    </location>
</feature>
<evidence type="ECO:0000313" key="2">
    <source>
        <dbReference type="EMBL" id="SBP34956.1"/>
    </source>
</evidence>
<feature type="compositionally biased region" description="Basic and acidic residues" evidence="1">
    <location>
        <begin position="55"/>
        <end position="66"/>
    </location>
</feature>
<dbReference type="AlphaFoldDB" id="A0A1A7YXT5"/>
<feature type="region of interest" description="Disordered" evidence="1">
    <location>
        <begin position="1"/>
        <end position="83"/>
    </location>
</feature>
<gene>
    <name evidence="2" type="primary">Nfu_g_1_009609</name>
</gene>
<dbReference type="EMBL" id="HADX01012724">
    <property type="protein sequence ID" value="SBP34956.1"/>
    <property type="molecule type" value="Transcribed_RNA"/>
</dbReference>
<name>A0A1A7YXT5_9TELE</name>
<feature type="non-terminal residue" evidence="2">
    <location>
        <position position="83"/>
    </location>
</feature>
<sequence>RPQTTLKTQQTSVKASSEVQKPVKPNPESTTHELKTTTEASQEQQQKTGNSDLVEAERKPTSKADKVSAVAPGKTSPAQTESN</sequence>
<protein>
    <submittedName>
        <fullName evidence="2">Uncharacterized protein</fullName>
    </submittedName>
</protein>
<proteinExistence type="predicted"/>
<organism evidence="2">
    <name type="scientific">Iconisemion striatum</name>
    <dbReference type="NCBI Taxonomy" id="60296"/>
    <lineage>
        <taxon>Eukaryota</taxon>
        <taxon>Metazoa</taxon>
        <taxon>Chordata</taxon>
        <taxon>Craniata</taxon>
        <taxon>Vertebrata</taxon>
        <taxon>Euteleostomi</taxon>
        <taxon>Actinopterygii</taxon>
        <taxon>Neopterygii</taxon>
        <taxon>Teleostei</taxon>
        <taxon>Neoteleostei</taxon>
        <taxon>Acanthomorphata</taxon>
        <taxon>Ovalentaria</taxon>
        <taxon>Atherinomorphae</taxon>
        <taxon>Cyprinodontiformes</taxon>
        <taxon>Nothobranchiidae</taxon>
        <taxon>Iconisemion</taxon>
    </lineage>
</organism>
<accession>A0A1A7YXT5</accession>
<feature type="compositionally biased region" description="Polar residues" evidence="1">
    <location>
        <begin position="37"/>
        <end position="51"/>
    </location>
</feature>